<keyword evidence="8" id="KW-0378">Hydrolase</keyword>
<dbReference type="GO" id="GO:0005576">
    <property type="term" value="C:extracellular region"/>
    <property type="evidence" value="ECO:0007669"/>
    <property type="project" value="UniProtKB-SubCell"/>
</dbReference>
<dbReference type="RefSeq" id="XP_044308252.1">
    <property type="nucleotide sequence ID" value="XM_044452317.1"/>
</dbReference>
<keyword evidence="8" id="KW-0732">Signal</keyword>
<reference evidence="10" key="1">
    <citation type="submission" date="2025-08" db="UniProtKB">
        <authorList>
            <consortium name="Ensembl"/>
        </authorList>
    </citation>
    <scope>IDENTIFICATION</scope>
</reference>
<keyword evidence="2 8" id="KW-0964">Secreted</keyword>
<feature type="binding site" evidence="5">
    <location>
        <position position="47"/>
    </location>
    <ligand>
        <name>Ca(2+)</name>
        <dbReference type="ChEBI" id="CHEBI:29108"/>
    </ligand>
</feature>
<keyword evidence="11" id="KW-1185">Reference proteome</keyword>
<feature type="disulfide bond" evidence="6">
    <location>
        <begin position="46"/>
        <end position="135"/>
    </location>
</feature>
<evidence type="ECO:0000256" key="2">
    <source>
        <dbReference type="ARBA" id="ARBA00022525"/>
    </source>
</evidence>
<feature type="disulfide bond" evidence="6">
    <location>
        <begin position="70"/>
        <end position="108"/>
    </location>
</feature>
<dbReference type="GO" id="GO:0042130">
    <property type="term" value="P:negative regulation of T cell proliferation"/>
    <property type="evidence" value="ECO:0007669"/>
    <property type="project" value="TreeGrafter"/>
</dbReference>
<feature type="active site" evidence="4">
    <location>
        <position position="67"/>
    </location>
</feature>
<protein>
    <recommendedName>
        <fullName evidence="8">Phospholipase A2</fullName>
        <ecNumber evidence="8">3.1.1.4</ecNumber>
    </recommendedName>
</protein>
<feature type="binding site" evidence="5">
    <location>
        <position position="68"/>
    </location>
    <ligand>
        <name>Ca(2+)</name>
        <dbReference type="ChEBI" id="CHEBI:29108"/>
    </ligand>
</feature>
<dbReference type="Proteomes" id="UP000694545">
    <property type="component" value="Unplaced"/>
</dbReference>
<feature type="signal peptide" evidence="8">
    <location>
        <begin position="1"/>
        <end position="20"/>
    </location>
</feature>
<name>A0A8D2KX94_VARKO</name>
<evidence type="ECO:0000256" key="3">
    <source>
        <dbReference type="ARBA" id="ARBA00023157"/>
    </source>
</evidence>
<dbReference type="OMA" id="WCKRESC"/>
<evidence type="ECO:0000256" key="1">
    <source>
        <dbReference type="ARBA" id="ARBA00004613"/>
    </source>
</evidence>
<feature type="disulfide bond" evidence="6">
    <location>
        <begin position="48"/>
        <end position="64"/>
    </location>
</feature>
<dbReference type="GO" id="GO:0047498">
    <property type="term" value="F:calcium-dependent phospholipase A2 activity"/>
    <property type="evidence" value="ECO:0007669"/>
    <property type="project" value="TreeGrafter"/>
</dbReference>
<dbReference type="SMART" id="SM00085">
    <property type="entry name" value="PA2c"/>
    <property type="match status" value="1"/>
</dbReference>
<feature type="disulfide bond" evidence="6">
    <location>
        <begin position="63"/>
        <end position="115"/>
    </location>
</feature>
<dbReference type="KEGG" id="vko:123034725"/>
<feature type="active site" evidence="4">
    <location>
        <position position="109"/>
    </location>
</feature>
<feature type="disulfide bond" evidence="6">
    <location>
        <begin position="95"/>
        <end position="106"/>
    </location>
</feature>
<comment type="similarity">
    <text evidence="7">Belongs to the phospholipase A2 family.</text>
</comment>
<dbReference type="Pfam" id="PF00068">
    <property type="entry name" value="Phospholip_A2_1"/>
    <property type="match status" value="1"/>
</dbReference>
<evidence type="ECO:0000313" key="11">
    <source>
        <dbReference type="Proteomes" id="UP000694545"/>
    </source>
</evidence>
<keyword evidence="8" id="KW-0443">Lipid metabolism</keyword>
<dbReference type="GO" id="GO:0016042">
    <property type="term" value="P:lipid catabolic process"/>
    <property type="evidence" value="ECO:0007669"/>
    <property type="project" value="InterPro"/>
</dbReference>
<reference evidence="10" key="2">
    <citation type="submission" date="2025-09" db="UniProtKB">
        <authorList>
            <consortium name="Ensembl"/>
        </authorList>
    </citation>
    <scope>IDENTIFICATION</scope>
</reference>
<evidence type="ECO:0000259" key="9">
    <source>
        <dbReference type="SMART" id="SM00085"/>
    </source>
</evidence>
<dbReference type="PRINTS" id="PR00389">
    <property type="entry name" value="PHPHLIPASEA2"/>
</dbReference>
<evidence type="ECO:0000256" key="7">
    <source>
        <dbReference type="RuleBase" id="RU003654"/>
    </source>
</evidence>
<gene>
    <name evidence="10" type="primary">LOC123034725</name>
</gene>
<evidence type="ECO:0000313" key="10">
    <source>
        <dbReference type="Ensembl" id="ENSVKKP00000013606.1"/>
    </source>
</evidence>
<comment type="cofactor">
    <cofactor evidence="5">
        <name>Ca(2+)</name>
        <dbReference type="ChEBI" id="CHEBI:29108"/>
    </cofactor>
    <text evidence="5">Binds 1 Ca(2+) ion per subunit.</text>
</comment>
<dbReference type="InterPro" id="IPR016090">
    <property type="entry name" value="PLA2-like_dom"/>
</dbReference>
<evidence type="ECO:0000256" key="4">
    <source>
        <dbReference type="PIRSR" id="PIRSR601211-1"/>
    </source>
</evidence>
<sequence length="142" mass="15672">MKLLRGLIVLLACGVLGAQGSLLEFRKMIKKLTGKSAFPHYTMYGCYCGLGGHGQPRDATDSCCFAHDCCYEKLRKCRTKTDRYRFSITDGVVTCGGGTWCEQQICACDKAAAACLRGSLSSYNAKYRFYSDKLCAEPSRKC</sequence>
<feature type="chain" id="PRO_5034810098" description="Phospholipase A2" evidence="8">
    <location>
        <begin position="21"/>
        <end position="142"/>
    </location>
</feature>
<dbReference type="RefSeq" id="XP_044308249.1">
    <property type="nucleotide sequence ID" value="XM_044452314.1"/>
</dbReference>
<dbReference type="PANTHER" id="PTHR11716:SF9">
    <property type="entry name" value="PHOSPHOLIPASE A2, MEMBRANE ASSOCIATED"/>
    <property type="match status" value="1"/>
</dbReference>
<proteinExistence type="inferred from homology"/>
<dbReference type="PROSITE" id="PS00119">
    <property type="entry name" value="PA2_ASP"/>
    <property type="match status" value="1"/>
</dbReference>
<keyword evidence="5" id="KW-0479">Metal-binding</keyword>
<dbReference type="GeneID" id="123034725"/>
<accession>A0A8D2KX94</accession>
<comment type="subcellular location">
    <subcellularLocation>
        <location evidence="1 8">Secreted</location>
    </subcellularLocation>
</comment>
<dbReference type="Gene3D" id="1.20.90.10">
    <property type="entry name" value="Phospholipase A2 domain"/>
    <property type="match status" value="1"/>
</dbReference>
<dbReference type="SUPFAM" id="SSF48619">
    <property type="entry name" value="Phospholipase A2, PLA2"/>
    <property type="match status" value="1"/>
</dbReference>
<feature type="disulfide bond" evidence="6">
    <location>
        <begin position="69"/>
        <end position="142"/>
    </location>
</feature>
<evidence type="ECO:0000256" key="5">
    <source>
        <dbReference type="PIRSR" id="PIRSR601211-2"/>
    </source>
</evidence>
<feature type="binding site" evidence="5">
    <location>
        <position position="51"/>
    </location>
    <ligand>
        <name>Ca(2+)</name>
        <dbReference type="ChEBI" id="CHEBI:29108"/>
    </ligand>
</feature>
<dbReference type="FunFam" id="1.20.90.10:FF:000001">
    <property type="entry name" value="Basic phospholipase A2 homolog"/>
    <property type="match status" value="1"/>
</dbReference>
<dbReference type="OrthoDB" id="5841574at2759"/>
<dbReference type="CDD" id="cd00125">
    <property type="entry name" value="PLA2c"/>
    <property type="match status" value="1"/>
</dbReference>
<dbReference type="EC" id="3.1.1.4" evidence="8"/>
<dbReference type="Ensembl" id="ENSVKKT00000013933.1">
    <property type="protein sequence ID" value="ENSVKKP00000013606.1"/>
    <property type="gene ID" value="ENSVKKG00000009386.1"/>
</dbReference>
<organism evidence="10 11">
    <name type="scientific">Varanus komodoensis</name>
    <name type="common">Komodo dragon</name>
    <dbReference type="NCBI Taxonomy" id="61221"/>
    <lineage>
        <taxon>Eukaryota</taxon>
        <taxon>Metazoa</taxon>
        <taxon>Chordata</taxon>
        <taxon>Craniata</taxon>
        <taxon>Vertebrata</taxon>
        <taxon>Euteleostomi</taxon>
        <taxon>Lepidosauria</taxon>
        <taxon>Squamata</taxon>
        <taxon>Bifurcata</taxon>
        <taxon>Unidentata</taxon>
        <taxon>Episquamata</taxon>
        <taxon>Toxicofera</taxon>
        <taxon>Anguimorpha</taxon>
        <taxon>Paleoanguimorpha</taxon>
        <taxon>Varanoidea</taxon>
        <taxon>Varanidae</taxon>
        <taxon>Varanus</taxon>
    </lineage>
</organism>
<keyword evidence="3 6" id="KW-1015">Disulfide bond</keyword>
<dbReference type="GO" id="GO:0006644">
    <property type="term" value="P:phospholipid metabolic process"/>
    <property type="evidence" value="ECO:0007669"/>
    <property type="project" value="InterPro"/>
</dbReference>
<feature type="binding site" evidence="5">
    <location>
        <position position="49"/>
    </location>
    <ligand>
        <name>Ca(2+)</name>
        <dbReference type="ChEBI" id="CHEBI:29108"/>
    </ligand>
</feature>
<dbReference type="InterPro" id="IPR033113">
    <property type="entry name" value="PLA2_histidine"/>
</dbReference>
<feature type="disulfide bond" evidence="6">
    <location>
        <begin position="77"/>
        <end position="101"/>
    </location>
</feature>
<dbReference type="AlphaFoldDB" id="A0A8D2KX94"/>
<dbReference type="GO" id="GO:0050482">
    <property type="term" value="P:arachidonate secretion"/>
    <property type="evidence" value="ECO:0007669"/>
    <property type="project" value="InterPro"/>
</dbReference>
<dbReference type="PROSITE" id="PS00118">
    <property type="entry name" value="PA2_HIS"/>
    <property type="match status" value="1"/>
</dbReference>
<dbReference type="InterPro" id="IPR001211">
    <property type="entry name" value="PLA2"/>
</dbReference>
<dbReference type="PANTHER" id="PTHR11716">
    <property type="entry name" value="PHOSPHOLIPASE A2 FAMILY MEMBER"/>
    <property type="match status" value="1"/>
</dbReference>
<dbReference type="InterPro" id="IPR033112">
    <property type="entry name" value="PLA2_Asp_AS"/>
</dbReference>
<dbReference type="RefSeq" id="XP_044308250.1">
    <property type="nucleotide sequence ID" value="XM_044452315.1"/>
</dbReference>
<dbReference type="RefSeq" id="XP_044308251.1">
    <property type="nucleotide sequence ID" value="XM_044452316.1"/>
</dbReference>
<dbReference type="GO" id="GO:0005543">
    <property type="term" value="F:phospholipid binding"/>
    <property type="evidence" value="ECO:0007669"/>
    <property type="project" value="TreeGrafter"/>
</dbReference>
<dbReference type="GO" id="GO:0005509">
    <property type="term" value="F:calcium ion binding"/>
    <property type="evidence" value="ECO:0007669"/>
    <property type="project" value="InterPro"/>
</dbReference>
<evidence type="ECO:0000256" key="8">
    <source>
        <dbReference type="RuleBase" id="RU361236"/>
    </source>
</evidence>
<evidence type="ECO:0000256" key="6">
    <source>
        <dbReference type="PIRSR" id="PIRSR601211-3"/>
    </source>
</evidence>
<dbReference type="InterPro" id="IPR036444">
    <property type="entry name" value="PLipase_A2_dom_sf"/>
</dbReference>
<feature type="domain" description="Phospholipase A2-like central" evidence="9">
    <location>
        <begin position="21"/>
        <end position="136"/>
    </location>
</feature>
<keyword evidence="5 8" id="KW-0106">Calcium</keyword>
<comment type="catalytic activity">
    <reaction evidence="8">
        <text>a 1,2-diacyl-sn-glycero-3-phosphocholine + H2O = a 1-acyl-sn-glycero-3-phosphocholine + a fatty acid + H(+)</text>
        <dbReference type="Rhea" id="RHEA:15801"/>
        <dbReference type="ChEBI" id="CHEBI:15377"/>
        <dbReference type="ChEBI" id="CHEBI:15378"/>
        <dbReference type="ChEBI" id="CHEBI:28868"/>
        <dbReference type="ChEBI" id="CHEBI:57643"/>
        <dbReference type="ChEBI" id="CHEBI:58168"/>
        <dbReference type="EC" id="3.1.1.4"/>
    </reaction>
</comment>